<sequence length="493" mass="52748">MSRSVIVSLVLAVASLLVLAPECTLGAGDFGLPYTVPGFDASFRSNIGAGVVGIVKANASLSKYDVTLDRSGVTVVLYGMANNLTTPLNRLLGHVAASFGANSTNAVSSLFDDIQTLKEPTEAALGVAKEAILSLEGKLGANAIESMAANVTTIATEVATLLQNLPVLGEAVSKAGQPDSTYDATNIATLITSDLAQSLIAPIGLINAGLNDIATVYGAIGKERSTAIGHEMATNTSVQSSQLDLANHFTVFARSVADAVRQMEQQSNDTARQVREEYNRLQNRLIVPSENEGAMKKFTDAITAQGLEHNRLIKEQLNELANNYTTTLQTVADALAMELRNATARFVDEAALAGATASSERCLQRSVADFRKTEYGLSRFSSCNQADGRTFNFLTTISRSYFELLRYSSIYANQASTVCAQGSTNCSAVYLGALEELQTQNGIRLDSFESLLRVELAALSQRYDICARAIRADIDHHIQTTQDKFSKCLVTGR</sequence>
<dbReference type="VEuPathDB" id="VectorBase:AALB001513"/>
<dbReference type="EnsemblMetazoa" id="AALB001513-RA">
    <property type="protein sequence ID" value="AALB001513-PA"/>
    <property type="gene ID" value="AALB001513"/>
</dbReference>
<protein>
    <submittedName>
        <fullName evidence="1">Uncharacterized protein</fullName>
    </submittedName>
</protein>
<dbReference type="VEuPathDB" id="VectorBase:AALB20_036042"/>
<dbReference type="AlphaFoldDB" id="A0A182F4X2"/>
<reference evidence="1" key="2">
    <citation type="submission" date="2022-08" db="UniProtKB">
        <authorList>
            <consortium name="EnsemblMetazoa"/>
        </authorList>
    </citation>
    <scope>IDENTIFICATION</scope>
    <source>
        <strain evidence="1">STECLA/ALBI9_A</strain>
    </source>
</reference>
<accession>A0A182F4X2</accession>
<proteinExistence type="predicted"/>
<dbReference type="Proteomes" id="UP000069272">
    <property type="component" value="Chromosome 2L"/>
</dbReference>
<evidence type="ECO:0000313" key="1">
    <source>
        <dbReference type="EnsemblMetazoa" id="AALB001513-PA"/>
    </source>
</evidence>
<dbReference type="GeneID" id="118461941"/>
<keyword evidence="2" id="KW-1185">Reference proteome</keyword>
<evidence type="ECO:0000313" key="2">
    <source>
        <dbReference type="Proteomes" id="UP000069272"/>
    </source>
</evidence>
<dbReference type="KEGG" id="aali:118461941"/>
<reference evidence="1 2" key="1">
    <citation type="journal article" date="2017" name="G3 (Bethesda)">
        <title>The Physical Genome Mapping of Anopheles albimanus Corrected Scaffold Misassemblies and Identified Interarm Rearrangements in Genus Anopheles.</title>
        <authorList>
            <person name="Artemov G.N."/>
            <person name="Peery A.N."/>
            <person name="Jiang X."/>
            <person name="Tu Z."/>
            <person name="Stegniy V.N."/>
            <person name="Sharakhova M.V."/>
            <person name="Sharakhov I.V."/>
        </authorList>
    </citation>
    <scope>NUCLEOTIDE SEQUENCE [LARGE SCALE GENOMIC DNA]</scope>
    <source>
        <strain evidence="1 2">ALBI9_A</strain>
    </source>
</reference>
<name>A0A182F4X2_ANOAL</name>
<dbReference type="RefSeq" id="XP_035783717.1">
    <property type="nucleotide sequence ID" value="XM_035927824.1"/>
</dbReference>
<organism evidence="1 2">
    <name type="scientific">Anopheles albimanus</name>
    <name type="common">New world malaria mosquito</name>
    <dbReference type="NCBI Taxonomy" id="7167"/>
    <lineage>
        <taxon>Eukaryota</taxon>
        <taxon>Metazoa</taxon>
        <taxon>Ecdysozoa</taxon>
        <taxon>Arthropoda</taxon>
        <taxon>Hexapoda</taxon>
        <taxon>Insecta</taxon>
        <taxon>Pterygota</taxon>
        <taxon>Neoptera</taxon>
        <taxon>Endopterygota</taxon>
        <taxon>Diptera</taxon>
        <taxon>Nematocera</taxon>
        <taxon>Culicoidea</taxon>
        <taxon>Culicidae</taxon>
        <taxon>Anophelinae</taxon>
        <taxon>Anopheles</taxon>
    </lineage>
</organism>